<keyword evidence="9 13" id="KW-1133">Transmembrane helix</keyword>
<evidence type="ECO:0000256" key="4">
    <source>
        <dbReference type="ARBA" id="ARBA00022448"/>
    </source>
</evidence>
<evidence type="ECO:0000256" key="10">
    <source>
        <dbReference type="ARBA" id="ARBA00023136"/>
    </source>
</evidence>
<evidence type="ECO:0000256" key="11">
    <source>
        <dbReference type="ARBA" id="ARBA00023225"/>
    </source>
</evidence>
<keyword evidence="4 13" id="KW-0813">Transport</keyword>
<dbReference type="NCBIfam" id="TIGR00328">
    <property type="entry name" value="flhB"/>
    <property type="match status" value="1"/>
</dbReference>
<evidence type="ECO:0000256" key="1">
    <source>
        <dbReference type="ARBA" id="ARBA00004651"/>
    </source>
</evidence>
<reference evidence="15 16" key="1">
    <citation type="submission" date="2016-06" db="EMBL/GenBank/DDBJ databases">
        <title>Adaptive Radiation by Waves of Gene Transfer Leads to Fine-Scale Resource Partitioning in Marine Microbes.</title>
        <authorList>
            <person name="Hehemann J.-H."/>
            <person name="Arevalo P."/>
            <person name="Datta M.S."/>
            <person name="Yu X."/>
            <person name="Corzett C."/>
            <person name="Henschel A."/>
            <person name="Preheim S.P."/>
            <person name="Timberlake S."/>
            <person name="Alm E.J."/>
            <person name="Polz M.F."/>
        </authorList>
    </citation>
    <scope>NUCLEOTIDE SEQUENCE [LARGE SCALE GENOMIC DNA]</scope>
    <source>
        <strain evidence="15 16">FF50</strain>
        <plasmid evidence="15 16">unnamed1</plasmid>
    </source>
</reference>
<comment type="subcellular location">
    <subcellularLocation>
        <location evidence="1">Cell membrane</location>
        <topology evidence="1">Multi-pass membrane protein</topology>
    </subcellularLocation>
</comment>
<dbReference type="Gene3D" id="3.40.1690.10">
    <property type="entry name" value="secretion proteins EscU"/>
    <property type="match status" value="1"/>
</dbReference>
<evidence type="ECO:0000256" key="13">
    <source>
        <dbReference type="RuleBase" id="RU364091"/>
    </source>
</evidence>
<evidence type="ECO:0000256" key="6">
    <source>
        <dbReference type="ARBA" id="ARBA00022692"/>
    </source>
</evidence>
<name>A0AAN1CU23_9VIBR</name>
<dbReference type="PANTHER" id="PTHR30531">
    <property type="entry name" value="FLAGELLAR BIOSYNTHETIC PROTEIN FLHB"/>
    <property type="match status" value="1"/>
</dbReference>
<dbReference type="GO" id="GO:0044780">
    <property type="term" value="P:bacterial-type flagellum assembly"/>
    <property type="evidence" value="ECO:0007669"/>
    <property type="project" value="InterPro"/>
</dbReference>
<proteinExistence type="inferred from homology"/>
<dbReference type="PANTHER" id="PTHR30531:SF12">
    <property type="entry name" value="FLAGELLAR BIOSYNTHETIC PROTEIN FLHB"/>
    <property type="match status" value="1"/>
</dbReference>
<keyword evidence="15" id="KW-0614">Plasmid</keyword>
<geneLocation type="plasmid" evidence="15 16">
    <name>unnamed1</name>
</geneLocation>
<comment type="function">
    <text evidence="12 13">Required for formation of the rod structure in the basal body of the flagellar apparatus. Together with FliI and FliH, may constitute the export apparatus of flagellin.</text>
</comment>
<dbReference type="AlphaFoldDB" id="A0AAN1CU23"/>
<feature type="compositionally biased region" description="Basic and acidic residues" evidence="14">
    <location>
        <begin position="11"/>
        <end position="22"/>
    </location>
</feature>
<keyword evidence="10 13" id="KW-0472">Membrane</keyword>
<keyword evidence="15" id="KW-0969">Cilium</keyword>
<feature type="transmembrane region" description="Helical" evidence="13">
    <location>
        <begin position="138"/>
        <end position="157"/>
    </location>
</feature>
<dbReference type="SUPFAM" id="SSF160544">
    <property type="entry name" value="EscU C-terminal domain-like"/>
    <property type="match status" value="1"/>
</dbReference>
<keyword evidence="7 13" id="KW-1005">Bacterial flagellum biogenesis</keyword>
<evidence type="ECO:0000256" key="2">
    <source>
        <dbReference type="ARBA" id="ARBA00010690"/>
    </source>
</evidence>
<dbReference type="Proteomes" id="UP000092018">
    <property type="component" value="Plasmid unnamed1"/>
</dbReference>
<dbReference type="EMBL" id="CP016179">
    <property type="protein sequence ID" value="ANO35283.1"/>
    <property type="molecule type" value="Genomic_DNA"/>
</dbReference>
<keyword evidence="15" id="KW-0966">Cell projection</keyword>
<evidence type="ECO:0000313" key="16">
    <source>
        <dbReference type="Proteomes" id="UP000092018"/>
    </source>
</evidence>
<gene>
    <name evidence="13" type="primary">flhB</name>
    <name evidence="15" type="ORF">A6E01_18885</name>
</gene>
<evidence type="ECO:0000256" key="5">
    <source>
        <dbReference type="ARBA" id="ARBA00022475"/>
    </source>
</evidence>
<dbReference type="InterPro" id="IPR029025">
    <property type="entry name" value="T3SS_substrate_exporter_C"/>
</dbReference>
<dbReference type="Pfam" id="PF01312">
    <property type="entry name" value="Bac_export_2"/>
    <property type="match status" value="1"/>
</dbReference>
<dbReference type="SUPFAM" id="SSF81464">
    <property type="entry name" value="Cytochrome c oxidase subunit II-like, transmembrane region"/>
    <property type="match status" value="1"/>
</dbReference>
<sequence>MADSNKTELATPEKLRKSREEGQLPRSKDLISAITFSCVAIYTMSTVERFQEVLQRLMTYCFTFERSNTSRIENFIPLNQIAIEILWLFLPMLVIGVLAAFISGIIIGGPEFRGVHVKPKAERINPLKGLKRLFSHEVLVDLFKNIVKISIVFYLLYSTLSTELGAMSNLSRGYLGNSLGYFFSVIKEHVFSLITAFIIFGMIDAPYQKFKFLKKMKMSLQDVKDEIKNSEGRPEIKQRIKQAVMQNNKNALSESVPTADVIITNPTHYSVALKYDKHKSNAPYVVAKGVDELALHIRKVARENDIEIVESPELARSIFFTTRVFQAIPMPLYLATGKILGYILELNRYKRDGLRKPLAPKNIAGDIPQEFKY</sequence>
<keyword evidence="15" id="KW-0282">Flagellum</keyword>
<dbReference type="InterPro" id="IPR006136">
    <property type="entry name" value="FlhB"/>
</dbReference>
<keyword evidence="8 13" id="KW-0653">Protein transport</keyword>
<dbReference type="InterPro" id="IPR036257">
    <property type="entry name" value="Cyt_c_oxidase_su2_TM_sf"/>
</dbReference>
<feature type="transmembrane region" description="Helical" evidence="13">
    <location>
        <begin position="85"/>
        <end position="108"/>
    </location>
</feature>
<evidence type="ECO:0000256" key="8">
    <source>
        <dbReference type="ARBA" id="ARBA00022927"/>
    </source>
</evidence>
<dbReference type="GO" id="GO:0005886">
    <property type="term" value="C:plasma membrane"/>
    <property type="evidence" value="ECO:0007669"/>
    <property type="project" value="UniProtKB-SubCell"/>
</dbReference>
<comment type="similarity">
    <text evidence="2 13">Belongs to the type III secretion exporter family.</text>
</comment>
<keyword evidence="11 13" id="KW-1006">Bacterial flagellum protein export</keyword>
<dbReference type="RefSeq" id="WP_065211045.1">
    <property type="nucleotide sequence ID" value="NZ_CP016179.1"/>
</dbReference>
<keyword evidence="5 13" id="KW-1003">Cell membrane</keyword>
<dbReference type="KEGG" id="vbr:A6E01_18885"/>
<comment type="caution">
    <text evidence="13">Lacks conserved residue(s) required for the propagation of feature annotation.</text>
</comment>
<evidence type="ECO:0000313" key="15">
    <source>
        <dbReference type="EMBL" id="ANO35283.1"/>
    </source>
</evidence>
<dbReference type="PRINTS" id="PR00950">
    <property type="entry name" value="TYPE3IMSPROT"/>
</dbReference>
<evidence type="ECO:0000256" key="7">
    <source>
        <dbReference type="ARBA" id="ARBA00022795"/>
    </source>
</evidence>
<keyword evidence="6 13" id="KW-0812">Transmembrane</keyword>
<evidence type="ECO:0000256" key="14">
    <source>
        <dbReference type="SAM" id="MobiDB-lite"/>
    </source>
</evidence>
<feature type="transmembrane region" description="Helical" evidence="13">
    <location>
        <begin position="189"/>
        <end position="207"/>
    </location>
</feature>
<evidence type="ECO:0000256" key="9">
    <source>
        <dbReference type="ARBA" id="ARBA00022989"/>
    </source>
</evidence>
<dbReference type="InterPro" id="IPR006135">
    <property type="entry name" value="T3SS_substrate_exporter"/>
</dbReference>
<accession>A0AAN1CU23</accession>
<dbReference type="GO" id="GO:0009306">
    <property type="term" value="P:protein secretion"/>
    <property type="evidence" value="ECO:0007669"/>
    <property type="project" value="InterPro"/>
</dbReference>
<feature type="region of interest" description="Disordered" evidence="14">
    <location>
        <begin position="1"/>
        <end position="22"/>
    </location>
</feature>
<evidence type="ECO:0000256" key="3">
    <source>
        <dbReference type="ARBA" id="ARBA00021622"/>
    </source>
</evidence>
<evidence type="ECO:0000256" key="12">
    <source>
        <dbReference type="ARBA" id="ARBA00025078"/>
    </source>
</evidence>
<organism evidence="15 16">
    <name type="scientific">Vibrio breoganii</name>
    <dbReference type="NCBI Taxonomy" id="553239"/>
    <lineage>
        <taxon>Bacteria</taxon>
        <taxon>Pseudomonadati</taxon>
        <taxon>Pseudomonadota</taxon>
        <taxon>Gammaproteobacteria</taxon>
        <taxon>Vibrionales</taxon>
        <taxon>Vibrionaceae</taxon>
        <taxon>Vibrio</taxon>
    </lineage>
</organism>
<protein>
    <recommendedName>
        <fullName evidence="3 13">Flagellar biosynthetic protein FlhB</fullName>
    </recommendedName>
</protein>